<comment type="caution">
    <text evidence="2">The sequence shown here is derived from an EMBL/GenBank/DDBJ whole genome shotgun (WGS) entry which is preliminary data.</text>
</comment>
<protein>
    <submittedName>
        <fullName evidence="2">QueT transporter family protein</fullName>
    </submittedName>
</protein>
<dbReference type="PIRSF" id="PIRSF031501">
    <property type="entry name" value="QueT"/>
    <property type="match status" value="1"/>
</dbReference>
<name>A0A9D1TEN1_9FIRM</name>
<dbReference type="Proteomes" id="UP000886814">
    <property type="component" value="Unassembled WGS sequence"/>
</dbReference>
<keyword evidence="1" id="KW-0812">Transmembrane</keyword>
<reference evidence="2" key="2">
    <citation type="submission" date="2021-04" db="EMBL/GenBank/DDBJ databases">
        <authorList>
            <person name="Gilroy R."/>
        </authorList>
    </citation>
    <scope>NUCLEOTIDE SEQUENCE</scope>
    <source>
        <strain evidence="2">CHK195-9823</strain>
    </source>
</reference>
<feature type="transmembrane region" description="Helical" evidence="1">
    <location>
        <begin position="125"/>
        <end position="151"/>
    </location>
</feature>
<evidence type="ECO:0000256" key="1">
    <source>
        <dbReference type="SAM" id="Phobius"/>
    </source>
</evidence>
<dbReference type="PANTHER" id="PTHR40044">
    <property type="entry name" value="INTEGRAL MEMBRANE PROTEIN-RELATED"/>
    <property type="match status" value="1"/>
</dbReference>
<gene>
    <name evidence="2" type="ORF">H9747_00800</name>
</gene>
<keyword evidence="1" id="KW-1133">Transmembrane helix</keyword>
<feature type="transmembrane region" description="Helical" evidence="1">
    <location>
        <begin position="98"/>
        <end position="119"/>
    </location>
</feature>
<evidence type="ECO:0000313" key="3">
    <source>
        <dbReference type="Proteomes" id="UP000886814"/>
    </source>
</evidence>
<reference evidence="2" key="1">
    <citation type="journal article" date="2021" name="PeerJ">
        <title>Extensive microbial diversity within the chicken gut microbiome revealed by metagenomics and culture.</title>
        <authorList>
            <person name="Gilroy R."/>
            <person name="Ravi A."/>
            <person name="Getino M."/>
            <person name="Pursley I."/>
            <person name="Horton D.L."/>
            <person name="Alikhan N.F."/>
            <person name="Baker D."/>
            <person name="Gharbi K."/>
            <person name="Hall N."/>
            <person name="Watson M."/>
            <person name="Adriaenssens E.M."/>
            <person name="Foster-Nyarko E."/>
            <person name="Jarju S."/>
            <person name="Secka A."/>
            <person name="Antonio M."/>
            <person name="Oren A."/>
            <person name="Chaudhuri R.R."/>
            <person name="La Ragione R."/>
            <person name="Hildebrand F."/>
            <person name="Pallen M.J."/>
        </authorList>
    </citation>
    <scope>NUCLEOTIDE SEQUENCE</scope>
    <source>
        <strain evidence="2">CHK195-9823</strain>
    </source>
</reference>
<dbReference type="EMBL" id="DXIQ01000005">
    <property type="protein sequence ID" value="HIV37532.1"/>
    <property type="molecule type" value="Genomic_DNA"/>
</dbReference>
<dbReference type="Pfam" id="PF06177">
    <property type="entry name" value="QueT"/>
    <property type="match status" value="1"/>
</dbReference>
<sequence length="162" mass="17358">MRDKKVTFLTQAAMIAALYVVLTFVFAPISFGEVQIRIAEMLTVLPIFTPAAVPGLFVGCLIGNITGGAMLPDVIFGSIATLVGAAGTYCLRNTNRFFAVLPPIVANVLIVPFVLRYAYGVALPIPFLMLTVGIGEVVSCGVLGNCLITVLNRYRTRIFSRA</sequence>
<feature type="transmembrane region" description="Helical" evidence="1">
    <location>
        <begin position="71"/>
        <end position="91"/>
    </location>
</feature>
<feature type="transmembrane region" description="Helical" evidence="1">
    <location>
        <begin position="43"/>
        <end position="65"/>
    </location>
</feature>
<organism evidence="2 3">
    <name type="scientific">Candidatus Blautia stercorigallinarum</name>
    <dbReference type="NCBI Taxonomy" id="2838501"/>
    <lineage>
        <taxon>Bacteria</taxon>
        <taxon>Bacillati</taxon>
        <taxon>Bacillota</taxon>
        <taxon>Clostridia</taxon>
        <taxon>Lachnospirales</taxon>
        <taxon>Lachnospiraceae</taxon>
        <taxon>Blautia</taxon>
    </lineage>
</organism>
<dbReference type="InterPro" id="IPR010387">
    <property type="entry name" value="QueT"/>
</dbReference>
<dbReference type="PANTHER" id="PTHR40044:SF1">
    <property type="entry name" value="INTEGRAL MEMBRANE PROTEIN"/>
    <property type="match status" value="1"/>
</dbReference>
<proteinExistence type="predicted"/>
<dbReference type="AlphaFoldDB" id="A0A9D1TEN1"/>
<feature type="transmembrane region" description="Helical" evidence="1">
    <location>
        <begin position="12"/>
        <end position="31"/>
    </location>
</feature>
<evidence type="ECO:0000313" key="2">
    <source>
        <dbReference type="EMBL" id="HIV37532.1"/>
    </source>
</evidence>
<keyword evidence="1" id="KW-0472">Membrane</keyword>
<accession>A0A9D1TEN1</accession>